<dbReference type="RefSeq" id="WP_247377550.1">
    <property type="nucleotide sequence ID" value="NZ_JALLGV010000003.1"/>
</dbReference>
<dbReference type="PROSITE" id="PS50113">
    <property type="entry name" value="PAC"/>
    <property type="match status" value="1"/>
</dbReference>
<feature type="transmembrane region" description="Helical" evidence="7">
    <location>
        <begin position="143"/>
        <end position="163"/>
    </location>
</feature>
<feature type="transmembrane region" description="Helical" evidence="7">
    <location>
        <begin position="6"/>
        <end position="26"/>
    </location>
</feature>
<dbReference type="InterPro" id="IPR004358">
    <property type="entry name" value="Sig_transdc_His_kin-like_C"/>
</dbReference>
<comment type="catalytic activity">
    <reaction evidence="1">
        <text>ATP + protein L-histidine = ADP + protein N-phospho-L-histidine.</text>
        <dbReference type="EC" id="2.7.13.3"/>
    </reaction>
</comment>
<evidence type="ECO:0000256" key="3">
    <source>
        <dbReference type="ARBA" id="ARBA00022553"/>
    </source>
</evidence>
<comment type="caution">
    <text evidence="11">The sequence shown here is derived from an EMBL/GenBank/DDBJ whole genome shotgun (WGS) entry which is preliminary data.</text>
</comment>
<dbReference type="InterPro" id="IPR003594">
    <property type="entry name" value="HATPase_dom"/>
</dbReference>
<feature type="transmembrane region" description="Helical" evidence="7">
    <location>
        <begin position="175"/>
        <end position="195"/>
    </location>
</feature>
<sequence length="566" mass="62773">MGFEYTNYVLPYVVAVLVNLALIARLWRYRNRRAARGFLFDVSGIVLLSVCNALQLLSTTVGAKLFWWNWRFVPITFMAVGYMLTAVEYTNRDHWLTYRTGAALAAVPIVTQALIWTNDSHGLFYGYAYDEAANLLVPQFGPLYWLFAAFVVGCLGVGIYLLLDLARTQVAFTRQATILLGSILLVLAGELLWWFHVIPIDPAPLTSTVKVAGFLFGVARFELLDIVPVARKTVIENMRDAVFVVDRTNRIVDVNQAGKRLVGDGDVVRNAIDEVFDAETIRAHEDMREGQTELTLSLDGEPRHFDFQISPLSADGAAHGGRLFVFRDVTERKRREDELAILNRIVRHDIRNDMSVIDGRGALLEEYVEEGGQEHLQKIRKSSQHVVELTDNVGTLMESIASEQTMEVEPTALSAVLETQLDRARMRHDAAEFVVEGAIPQNSLVTANEMLSSVFTNLFNNAVNHNDSDACRVTVSVTETPASVRVEVADDGPGIPDEKKDDIFGRGAKGLDSSGTGVGLYLVDTLIDHYGGTITVRDNEPTGSVFVIELPRAASRQAQSQPVDNR</sequence>
<dbReference type="Pfam" id="PF16927">
    <property type="entry name" value="HisKA_7TM"/>
    <property type="match status" value="1"/>
</dbReference>
<keyword evidence="12" id="KW-1185">Reference proteome</keyword>
<dbReference type="CDD" id="cd00075">
    <property type="entry name" value="HATPase"/>
    <property type="match status" value="1"/>
</dbReference>
<dbReference type="SUPFAM" id="SSF55785">
    <property type="entry name" value="PYP-like sensor domain (PAS domain)"/>
    <property type="match status" value="1"/>
</dbReference>
<evidence type="ECO:0000259" key="8">
    <source>
        <dbReference type="PROSITE" id="PS50109"/>
    </source>
</evidence>
<dbReference type="Gene3D" id="3.30.565.10">
    <property type="entry name" value="Histidine kinase-like ATPase, C-terminal domain"/>
    <property type="match status" value="1"/>
</dbReference>
<reference evidence="11 12" key="1">
    <citation type="journal article" date="2019" name="Int. J. Syst. Evol. Microbiol.">
        <title>The Global Catalogue of Microorganisms (GCM) 10K type strain sequencing project: providing services to taxonomists for standard genome sequencing and annotation.</title>
        <authorList>
            <consortium name="The Broad Institute Genomics Platform"/>
            <consortium name="The Broad Institute Genome Sequencing Center for Infectious Disease"/>
            <person name="Wu L."/>
            <person name="Ma J."/>
        </authorList>
    </citation>
    <scope>NUCLEOTIDE SEQUENCE [LARGE SCALE GENOMIC DNA]</scope>
    <source>
        <strain evidence="11 12">CGMCC 1.12125</strain>
    </source>
</reference>
<keyword evidence="3" id="KW-0597">Phosphoprotein</keyword>
<evidence type="ECO:0000256" key="2">
    <source>
        <dbReference type="ARBA" id="ARBA00012438"/>
    </source>
</evidence>
<dbReference type="InterPro" id="IPR005467">
    <property type="entry name" value="His_kinase_dom"/>
</dbReference>
<dbReference type="InterPro" id="IPR003661">
    <property type="entry name" value="HisK_dim/P_dom"/>
</dbReference>
<keyword evidence="7" id="KW-0472">Membrane</keyword>
<dbReference type="InterPro" id="IPR035965">
    <property type="entry name" value="PAS-like_dom_sf"/>
</dbReference>
<keyword evidence="5 11" id="KW-0418">Kinase</keyword>
<evidence type="ECO:0000256" key="1">
    <source>
        <dbReference type="ARBA" id="ARBA00000085"/>
    </source>
</evidence>
<feature type="transmembrane region" description="Helical" evidence="7">
    <location>
        <begin position="96"/>
        <end position="116"/>
    </location>
</feature>
<feature type="transmembrane region" description="Helical" evidence="7">
    <location>
        <begin position="38"/>
        <end position="59"/>
    </location>
</feature>
<dbReference type="CDD" id="cd00082">
    <property type="entry name" value="HisKA"/>
    <property type="match status" value="1"/>
</dbReference>
<dbReference type="EC" id="2.7.13.3" evidence="2"/>
<evidence type="ECO:0000256" key="5">
    <source>
        <dbReference type="ARBA" id="ARBA00022777"/>
    </source>
</evidence>
<dbReference type="InterPro" id="IPR050736">
    <property type="entry name" value="Sensor_HK_Regulatory"/>
</dbReference>
<evidence type="ECO:0000313" key="12">
    <source>
        <dbReference type="Proteomes" id="UP001597119"/>
    </source>
</evidence>
<dbReference type="AlphaFoldDB" id="A0ABD6C8G8"/>
<dbReference type="PANTHER" id="PTHR43711">
    <property type="entry name" value="TWO-COMPONENT HISTIDINE KINASE"/>
    <property type="match status" value="1"/>
</dbReference>
<dbReference type="SUPFAM" id="SSF55874">
    <property type="entry name" value="ATPase domain of HSP90 chaperone/DNA topoisomerase II/histidine kinase"/>
    <property type="match status" value="1"/>
</dbReference>
<keyword evidence="4" id="KW-0808">Transferase</keyword>
<organism evidence="11 12">
    <name type="scientific">Halorientalis brevis</name>
    <dbReference type="NCBI Taxonomy" id="1126241"/>
    <lineage>
        <taxon>Archaea</taxon>
        <taxon>Methanobacteriati</taxon>
        <taxon>Methanobacteriota</taxon>
        <taxon>Stenosarchaea group</taxon>
        <taxon>Halobacteria</taxon>
        <taxon>Halobacteriales</taxon>
        <taxon>Haloarculaceae</taxon>
        <taxon>Halorientalis</taxon>
    </lineage>
</organism>
<evidence type="ECO:0000259" key="9">
    <source>
        <dbReference type="PROSITE" id="PS50112"/>
    </source>
</evidence>
<dbReference type="Gene3D" id="3.30.450.20">
    <property type="entry name" value="PAS domain"/>
    <property type="match status" value="1"/>
</dbReference>
<evidence type="ECO:0000259" key="10">
    <source>
        <dbReference type="PROSITE" id="PS50113"/>
    </source>
</evidence>
<dbReference type="InterPro" id="IPR013656">
    <property type="entry name" value="PAS_4"/>
</dbReference>
<dbReference type="PROSITE" id="PS50109">
    <property type="entry name" value="HIS_KIN"/>
    <property type="match status" value="1"/>
</dbReference>
<dbReference type="Proteomes" id="UP001597119">
    <property type="component" value="Unassembled WGS sequence"/>
</dbReference>
<dbReference type="InterPro" id="IPR000700">
    <property type="entry name" value="PAS-assoc_C"/>
</dbReference>
<protein>
    <recommendedName>
        <fullName evidence="2">histidine kinase</fullName>
        <ecNumber evidence="2">2.7.13.3</ecNumber>
    </recommendedName>
</protein>
<dbReference type="NCBIfam" id="TIGR00229">
    <property type="entry name" value="sensory_box"/>
    <property type="match status" value="1"/>
</dbReference>
<proteinExistence type="predicted"/>
<gene>
    <name evidence="11" type="ORF">ACFR9U_01125</name>
</gene>
<dbReference type="GO" id="GO:0000160">
    <property type="term" value="P:phosphorelay signal transduction system"/>
    <property type="evidence" value="ECO:0007669"/>
    <property type="project" value="UniProtKB-KW"/>
</dbReference>
<dbReference type="InterPro" id="IPR036890">
    <property type="entry name" value="HATPase_C_sf"/>
</dbReference>
<name>A0ABD6C8G8_9EURY</name>
<evidence type="ECO:0000256" key="4">
    <source>
        <dbReference type="ARBA" id="ARBA00022679"/>
    </source>
</evidence>
<dbReference type="SMART" id="SM00388">
    <property type="entry name" value="HisKA"/>
    <property type="match status" value="1"/>
</dbReference>
<feature type="transmembrane region" description="Helical" evidence="7">
    <location>
        <begin position="65"/>
        <end position="84"/>
    </location>
</feature>
<keyword evidence="7" id="KW-1133">Transmembrane helix</keyword>
<dbReference type="InterPro" id="IPR000014">
    <property type="entry name" value="PAS"/>
</dbReference>
<dbReference type="PANTHER" id="PTHR43711:SF1">
    <property type="entry name" value="HISTIDINE KINASE 1"/>
    <property type="match status" value="1"/>
</dbReference>
<dbReference type="InterPro" id="IPR031621">
    <property type="entry name" value="HisKA_7TM"/>
</dbReference>
<dbReference type="Pfam" id="PF08448">
    <property type="entry name" value="PAS_4"/>
    <property type="match status" value="1"/>
</dbReference>
<feature type="domain" description="PAC" evidence="10">
    <location>
        <begin position="288"/>
        <end position="341"/>
    </location>
</feature>
<feature type="domain" description="Histidine kinase" evidence="8">
    <location>
        <begin position="345"/>
        <end position="554"/>
    </location>
</feature>
<dbReference type="PRINTS" id="PR00344">
    <property type="entry name" value="BCTRLSENSOR"/>
</dbReference>
<keyword evidence="7" id="KW-0812">Transmembrane</keyword>
<dbReference type="CDD" id="cd00130">
    <property type="entry name" value="PAS"/>
    <property type="match status" value="1"/>
</dbReference>
<dbReference type="PROSITE" id="PS50112">
    <property type="entry name" value="PAS"/>
    <property type="match status" value="1"/>
</dbReference>
<evidence type="ECO:0000256" key="7">
    <source>
        <dbReference type="SAM" id="Phobius"/>
    </source>
</evidence>
<keyword evidence="6" id="KW-0902">Two-component regulatory system</keyword>
<dbReference type="Pfam" id="PF02518">
    <property type="entry name" value="HATPase_c"/>
    <property type="match status" value="1"/>
</dbReference>
<dbReference type="SMART" id="SM00387">
    <property type="entry name" value="HATPase_c"/>
    <property type="match status" value="1"/>
</dbReference>
<dbReference type="EMBL" id="JBHUDJ010000001">
    <property type="protein sequence ID" value="MFD1585567.1"/>
    <property type="molecule type" value="Genomic_DNA"/>
</dbReference>
<feature type="domain" description="PAS" evidence="9">
    <location>
        <begin position="232"/>
        <end position="263"/>
    </location>
</feature>
<dbReference type="GO" id="GO:0004673">
    <property type="term" value="F:protein histidine kinase activity"/>
    <property type="evidence" value="ECO:0007669"/>
    <property type="project" value="UniProtKB-EC"/>
</dbReference>
<evidence type="ECO:0000256" key="6">
    <source>
        <dbReference type="ARBA" id="ARBA00023012"/>
    </source>
</evidence>
<accession>A0ABD6C8G8</accession>
<evidence type="ECO:0000313" key="11">
    <source>
        <dbReference type="EMBL" id="MFD1585567.1"/>
    </source>
</evidence>